<feature type="transmembrane region" description="Helical" evidence="6">
    <location>
        <begin position="303"/>
        <end position="322"/>
    </location>
</feature>
<feature type="transmembrane region" description="Helical" evidence="6">
    <location>
        <begin position="43"/>
        <end position="63"/>
    </location>
</feature>
<comment type="caution">
    <text evidence="8">The sequence shown here is derived from an EMBL/GenBank/DDBJ whole genome shotgun (WGS) entry which is preliminary data.</text>
</comment>
<dbReference type="GO" id="GO:0022857">
    <property type="term" value="F:transmembrane transporter activity"/>
    <property type="evidence" value="ECO:0007669"/>
    <property type="project" value="InterPro"/>
</dbReference>
<dbReference type="PANTHER" id="PTHR23514:SF13">
    <property type="entry name" value="INNER MEMBRANE PROTEIN YBJJ"/>
    <property type="match status" value="1"/>
</dbReference>
<keyword evidence="2 6" id="KW-0812">Transmembrane</keyword>
<feature type="transmembrane region" description="Helical" evidence="6">
    <location>
        <begin position="398"/>
        <end position="421"/>
    </location>
</feature>
<evidence type="ECO:0000313" key="8">
    <source>
        <dbReference type="EMBL" id="MCD5312838.1"/>
    </source>
</evidence>
<accession>A0A9X1T0K4</accession>
<dbReference type="RefSeq" id="WP_231443466.1">
    <property type="nucleotide sequence ID" value="NZ_JAJOMB010000009.1"/>
</dbReference>
<feature type="transmembrane region" description="Helical" evidence="6">
    <location>
        <begin position="433"/>
        <end position="456"/>
    </location>
</feature>
<dbReference type="InterPro" id="IPR020846">
    <property type="entry name" value="MFS_dom"/>
</dbReference>
<evidence type="ECO:0000256" key="2">
    <source>
        <dbReference type="ARBA" id="ARBA00022692"/>
    </source>
</evidence>
<organism evidence="8 9">
    <name type="scientific">Kineosporia babensis</name>
    <dbReference type="NCBI Taxonomy" id="499548"/>
    <lineage>
        <taxon>Bacteria</taxon>
        <taxon>Bacillati</taxon>
        <taxon>Actinomycetota</taxon>
        <taxon>Actinomycetes</taxon>
        <taxon>Kineosporiales</taxon>
        <taxon>Kineosporiaceae</taxon>
        <taxon>Kineosporia</taxon>
    </lineage>
</organism>
<feature type="transmembrane region" description="Helical" evidence="6">
    <location>
        <begin position="163"/>
        <end position="184"/>
    </location>
</feature>
<feature type="transmembrane region" description="Helical" evidence="6">
    <location>
        <begin position="374"/>
        <end position="392"/>
    </location>
</feature>
<feature type="region of interest" description="Disordered" evidence="5">
    <location>
        <begin position="186"/>
        <end position="293"/>
    </location>
</feature>
<dbReference type="InterPro" id="IPR051788">
    <property type="entry name" value="MFS_Transporter"/>
</dbReference>
<comment type="subcellular location">
    <subcellularLocation>
        <location evidence="1">Cell membrane</location>
        <topology evidence="1">Multi-pass membrane protein</topology>
    </subcellularLocation>
</comment>
<proteinExistence type="predicted"/>
<feature type="domain" description="Major facilitator superfamily (MFS) profile" evidence="7">
    <location>
        <begin position="309"/>
        <end position="496"/>
    </location>
</feature>
<dbReference type="EMBL" id="JAJOMB010000009">
    <property type="protein sequence ID" value="MCD5312838.1"/>
    <property type="molecule type" value="Genomic_DNA"/>
</dbReference>
<feature type="compositionally biased region" description="Low complexity" evidence="5">
    <location>
        <begin position="186"/>
        <end position="200"/>
    </location>
</feature>
<dbReference type="GO" id="GO:0005886">
    <property type="term" value="C:plasma membrane"/>
    <property type="evidence" value="ECO:0007669"/>
    <property type="project" value="UniProtKB-SubCell"/>
</dbReference>
<feature type="transmembrane region" description="Helical" evidence="6">
    <location>
        <begin position="70"/>
        <end position="90"/>
    </location>
</feature>
<evidence type="ECO:0000259" key="7">
    <source>
        <dbReference type="PROSITE" id="PS50850"/>
    </source>
</evidence>
<dbReference type="Gene3D" id="1.20.1250.20">
    <property type="entry name" value="MFS general substrate transporter like domains"/>
    <property type="match status" value="2"/>
</dbReference>
<evidence type="ECO:0000313" key="9">
    <source>
        <dbReference type="Proteomes" id="UP001138997"/>
    </source>
</evidence>
<evidence type="ECO:0000256" key="5">
    <source>
        <dbReference type="SAM" id="MobiDB-lite"/>
    </source>
</evidence>
<protein>
    <submittedName>
        <fullName evidence="8">MFS transporter</fullName>
    </submittedName>
</protein>
<evidence type="ECO:0000256" key="4">
    <source>
        <dbReference type="ARBA" id="ARBA00023136"/>
    </source>
</evidence>
<dbReference type="PANTHER" id="PTHR23514">
    <property type="entry name" value="BYPASS OF STOP CODON PROTEIN 6"/>
    <property type="match status" value="1"/>
</dbReference>
<reference evidence="8" key="1">
    <citation type="submission" date="2021-11" db="EMBL/GenBank/DDBJ databases">
        <title>Streptomyces corallinus and Kineosporia corallina sp. nov., two new coral-derived marine actinobacteria.</title>
        <authorList>
            <person name="Buangrab K."/>
            <person name="Sutthacheep M."/>
            <person name="Yeemin T."/>
            <person name="Harunari E."/>
            <person name="Igarashi Y."/>
            <person name="Sripreechasak P."/>
            <person name="Kanchanasin P."/>
            <person name="Tanasupawat S."/>
            <person name="Phongsopitanun W."/>
        </authorList>
    </citation>
    <scope>NUCLEOTIDE SEQUENCE</scope>
    <source>
        <strain evidence="8">JCM 31032</strain>
    </source>
</reference>
<keyword evidence="9" id="KW-1185">Reference proteome</keyword>
<sequence>MNPSRSHPSALAAYAAFAGMGVFWGTWGAALPALRSQAGLTEAQLGTALLFVGVGALPAMFLTGRLIDRLGLRLTAVLLGLLGAAGTVIAVGAQGYAAVVACMLLVGATSGATDVAINTLAGQVEHHTAQPLVTRAHGTFSLAVVVSSLSAGALLGGPGLTTTFTAALIAVLALCAFVWSGTTFTTPAPNPATRPNLPAASSSTPLADPRPTTRSQAPAAANPAAPSPVPEPAAHLDAPAAANPATPSLVPEPAAHLDAPAAANPATPSSVPEPATRSDASTAAIPATTSVDPGPATIIPKPLTLAAPLLLLGFIGALAYATENAHQSWGAVLITESFTASPQLASTAPATFAAAAALARLTLAPLSRSHPVQLLIAGGAAATVGSIVLATAPSIPVALLGLAIAALGTATLFPTLISYGLRTIDPARRGRATSTVATTAYLGFLLGPAYVGLIAHAATLRWAIIGIAALALIFTAVAAPASRWAGRRVQAPARQR</sequence>
<evidence type="ECO:0000256" key="1">
    <source>
        <dbReference type="ARBA" id="ARBA00004651"/>
    </source>
</evidence>
<keyword evidence="3 6" id="KW-1133">Transmembrane helix</keyword>
<dbReference type="InterPro" id="IPR036259">
    <property type="entry name" value="MFS_trans_sf"/>
</dbReference>
<feature type="transmembrane region" description="Helical" evidence="6">
    <location>
        <begin position="96"/>
        <end position="117"/>
    </location>
</feature>
<feature type="transmembrane region" description="Helical" evidence="6">
    <location>
        <begin position="462"/>
        <end position="486"/>
    </location>
</feature>
<dbReference type="AlphaFoldDB" id="A0A9X1T0K4"/>
<dbReference type="PROSITE" id="PS50850">
    <property type="entry name" value="MFS"/>
    <property type="match status" value="1"/>
</dbReference>
<dbReference type="Pfam" id="PF07690">
    <property type="entry name" value="MFS_1"/>
    <property type="match status" value="2"/>
</dbReference>
<name>A0A9X1T0K4_9ACTN</name>
<dbReference type="SUPFAM" id="SSF103473">
    <property type="entry name" value="MFS general substrate transporter"/>
    <property type="match status" value="1"/>
</dbReference>
<feature type="compositionally biased region" description="Low complexity" evidence="5">
    <location>
        <begin position="232"/>
        <end position="268"/>
    </location>
</feature>
<feature type="transmembrane region" description="Helical" evidence="6">
    <location>
        <begin position="12"/>
        <end position="31"/>
    </location>
</feature>
<gene>
    <name evidence="8" type="ORF">LR394_18175</name>
</gene>
<feature type="transmembrane region" description="Helical" evidence="6">
    <location>
        <begin position="342"/>
        <end position="362"/>
    </location>
</feature>
<dbReference type="InterPro" id="IPR011701">
    <property type="entry name" value="MFS"/>
</dbReference>
<evidence type="ECO:0000256" key="6">
    <source>
        <dbReference type="SAM" id="Phobius"/>
    </source>
</evidence>
<dbReference type="Proteomes" id="UP001138997">
    <property type="component" value="Unassembled WGS sequence"/>
</dbReference>
<keyword evidence="4 6" id="KW-0472">Membrane</keyword>
<evidence type="ECO:0000256" key="3">
    <source>
        <dbReference type="ARBA" id="ARBA00022989"/>
    </source>
</evidence>